<sequence length="725" mass="79352">MIRQKSEDWDGPGPSGNGGGEGLTSPGMKRKNESTFRQLQNDVMGKARSTLSTLGDVWKTSKNTLSGSGGASSSGGGQMLEQYHDTGGGDSGYDGGGGGGGDMQGRVEAQFSTPPRSPKSAKDKSSLDFFLWPKGKSKDGSSKSSQKKDKSSKSQSSTGYGGDYETSSSSKSRGTKEPPGTGTIRKPGPGPGPGPGSGARGGPSNHHQQQPVTSSTQHYQHSSRAMKYRYDYPESPDQDFQQRSLDETSEYSRSMEDNMAYVGREEQGNSDRYGEYYSESKGRPKSYNEKYSSQYYDYTPGYDHHHQSSSRSHQRSHQRNERFEYDDQEDQDDLDMPPSPGQGTSASSTTASQSNLRKSTVAGGTSGSSNTPTNAAASPPVQKHILFNEENDILYFKENQRPSKTKSLNDHQSRADKQQPQHSGTRGPTKSASYPKDGHHHQHHHQQQQQQQQQQLSPNQPLQQAPSALRKVSRDERQQQQQQQAPQQRSAQQTTTPSSNNEPNIIRATLKLEKLSSTGALLGSSEQQQQQADSPKPKGIQKQFSTIVNLPRGMSSTLPRGGSALEYGSKSDSRTGTIPEEPSNSGDGEKRTTGRKICFQDEPVNANERVKCQTLPRSAARSSVRSSTIKSTTEPNIDPSVNEYLDTDMTLPRSGSLDSDLESQAMRIVRTVGQAFEVCHKLTIQDSGDNLGDEHSELCDVSEQDRCSDRISEDDEIKKEAHFQD</sequence>
<feature type="compositionally biased region" description="Low complexity" evidence="1">
    <location>
        <begin position="341"/>
        <end position="354"/>
    </location>
</feature>
<evidence type="ECO:0000313" key="3">
    <source>
        <dbReference type="Proteomes" id="UP000075881"/>
    </source>
</evidence>
<feature type="compositionally biased region" description="Gly residues" evidence="1">
    <location>
        <begin position="86"/>
        <end position="103"/>
    </location>
</feature>
<dbReference type="EnsemblMetazoa" id="ACHR000254-RA">
    <property type="protein sequence ID" value="ACHR000254-PA"/>
    <property type="gene ID" value="ACHR000254"/>
</dbReference>
<feature type="compositionally biased region" description="Gly residues" evidence="1">
    <location>
        <begin position="67"/>
        <end position="78"/>
    </location>
</feature>
<feature type="compositionally biased region" description="Acidic residues" evidence="1">
    <location>
        <begin position="326"/>
        <end position="335"/>
    </location>
</feature>
<feature type="compositionally biased region" description="Gly residues" evidence="1">
    <location>
        <begin position="13"/>
        <end position="22"/>
    </location>
</feature>
<feature type="compositionally biased region" description="Basic and acidic residues" evidence="1">
    <location>
        <begin position="407"/>
        <end position="419"/>
    </location>
</feature>
<evidence type="ECO:0000256" key="1">
    <source>
        <dbReference type="SAM" id="MobiDB-lite"/>
    </source>
</evidence>
<dbReference type="InterPro" id="IPR011993">
    <property type="entry name" value="PH-like_dom_sf"/>
</dbReference>
<feature type="compositionally biased region" description="Low complexity" evidence="1">
    <location>
        <begin position="479"/>
        <end position="499"/>
    </location>
</feature>
<dbReference type="STRING" id="43041.A0A182JP20"/>
<feature type="compositionally biased region" description="Basic and acidic residues" evidence="1">
    <location>
        <begin position="136"/>
        <end position="152"/>
    </location>
</feature>
<feature type="compositionally biased region" description="Polar residues" evidence="1">
    <location>
        <begin position="205"/>
        <end position="223"/>
    </location>
</feature>
<dbReference type="AlphaFoldDB" id="A0A182JP20"/>
<feature type="compositionally biased region" description="Low complexity" evidence="1">
    <location>
        <begin position="178"/>
        <end position="187"/>
    </location>
</feature>
<keyword evidence="3" id="KW-1185">Reference proteome</keyword>
<feature type="compositionally biased region" description="Polar residues" evidence="1">
    <location>
        <begin position="367"/>
        <end position="376"/>
    </location>
</feature>
<feature type="compositionally biased region" description="Polar residues" evidence="1">
    <location>
        <begin position="542"/>
        <end position="558"/>
    </location>
</feature>
<reference evidence="3" key="1">
    <citation type="submission" date="2013-03" db="EMBL/GenBank/DDBJ databases">
        <title>The Genome Sequence of Anopheles christyi ACHKN1017.</title>
        <authorList>
            <consortium name="The Broad Institute Genomics Platform"/>
            <person name="Neafsey D.E."/>
            <person name="Besansky N."/>
            <person name="Walker B."/>
            <person name="Young S.K."/>
            <person name="Zeng Q."/>
            <person name="Gargeya S."/>
            <person name="Fitzgerald M."/>
            <person name="Haas B."/>
            <person name="Abouelleil A."/>
            <person name="Allen A.W."/>
            <person name="Alvarado L."/>
            <person name="Arachchi H.M."/>
            <person name="Berlin A.M."/>
            <person name="Chapman S.B."/>
            <person name="Gainer-Dewar J."/>
            <person name="Goldberg J."/>
            <person name="Griggs A."/>
            <person name="Gujja S."/>
            <person name="Hansen M."/>
            <person name="Howarth C."/>
            <person name="Imamovic A."/>
            <person name="Ireland A."/>
            <person name="Larimer J."/>
            <person name="McCowan C."/>
            <person name="Murphy C."/>
            <person name="Pearson M."/>
            <person name="Poon T.W."/>
            <person name="Priest M."/>
            <person name="Roberts A."/>
            <person name="Saif S."/>
            <person name="Shea T."/>
            <person name="Sisk P."/>
            <person name="Sykes S."/>
            <person name="Wortman J."/>
            <person name="Nusbaum C."/>
            <person name="Birren B."/>
        </authorList>
    </citation>
    <scope>NUCLEOTIDE SEQUENCE [LARGE SCALE GENOMIC DNA]</scope>
    <source>
        <strain evidence="3">ACHKN1017</strain>
    </source>
</reference>
<organism evidence="2 3">
    <name type="scientific">Anopheles christyi</name>
    <dbReference type="NCBI Taxonomy" id="43041"/>
    <lineage>
        <taxon>Eukaryota</taxon>
        <taxon>Metazoa</taxon>
        <taxon>Ecdysozoa</taxon>
        <taxon>Arthropoda</taxon>
        <taxon>Hexapoda</taxon>
        <taxon>Insecta</taxon>
        <taxon>Pterygota</taxon>
        <taxon>Neoptera</taxon>
        <taxon>Endopterygota</taxon>
        <taxon>Diptera</taxon>
        <taxon>Nematocera</taxon>
        <taxon>Culicoidea</taxon>
        <taxon>Culicidae</taxon>
        <taxon>Anophelinae</taxon>
        <taxon>Anopheles</taxon>
    </lineage>
</organism>
<name>A0A182JP20_9DIPT</name>
<proteinExistence type="predicted"/>
<dbReference type="Proteomes" id="UP000075881">
    <property type="component" value="Unassembled WGS sequence"/>
</dbReference>
<feature type="compositionally biased region" description="Polar residues" evidence="1">
    <location>
        <begin position="420"/>
        <end position="432"/>
    </location>
</feature>
<feature type="region of interest" description="Disordered" evidence="1">
    <location>
        <begin position="1"/>
        <end position="600"/>
    </location>
</feature>
<dbReference type="VEuPathDB" id="VectorBase:ACHR000254"/>
<protein>
    <submittedName>
        <fullName evidence="2">Uncharacterized protein</fullName>
    </submittedName>
</protein>
<accession>A0A182JP20</accession>
<feature type="compositionally biased region" description="Low complexity" evidence="1">
    <location>
        <begin position="617"/>
        <end position="627"/>
    </location>
</feature>
<feature type="compositionally biased region" description="Polar residues" evidence="1">
    <location>
        <begin position="456"/>
        <end position="466"/>
    </location>
</feature>
<reference evidence="2" key="2">
    <citation type="submission" date="2020-05" db="UniProtKB">
        <authorList>
            <consortium name="EnsemblMetazoa"/>
        </authorList>
    </citation>
    <scope>IDENTIFICATION</scope>
    <source>
        <strain evidence="2">ACHKN1017</strain>
    </source>
</reference>
<dbReference type="Gene3D" id="2.30.29.30">
    <property type="entry name" value="Pleckstrin-homology domain (PH domain)/Phosphotyrosine-binding domain (PTB)"/>
    <property type="match status" value="1"/>
</dbReference>
<feature type="compositionally biased region" description="Polar residues" evidence="1">
    <location>
        <begin position="515"/>
        <end position="533"/>
    </location>
</feature>
<evidence type="ECO:0000313" key="2">
    <source>
        <dbReference type="EnsemblMetazoa" id="ACHR000254-PA"/>
    </source>
</evidence>
<feature type="region of interest" description="Disordered" evidence="1">
    <location>
        <begin position="617"/>
        <end position="643"/>
    </location>
</feature>
<feature type="region of interest" description="Disordered" evidence="1">
    <location>
        <begin position="704"/>
        <end position="725"/>
    </location>
</feature>
<feature type="compositionally biased region" description="Basic and acidic residues" evidence="1">
    <location>
        <begin position="263"/>
        <end position="288"/>
    </location>
</feature>